<dbReference type="GO" id="GO:0030288">
    <property type="term" value="C:outer membrane-bounded periplasmic space"/>
    <property type="evidence" value="ECO:0007669"/>
    <property type="project" value="TreeGrafter"/>
</dbReference>
<name>G5IZ18_CROWT</name>
<accession>G5IZ18</accession>
<reference evidence="5 6" key="1">
    <citation type="journal article" date="2011" name="Front. Microbiol.">
        <title>Two Strains of Crocosphaera watsonii with Highly Conserved Genomes are Distinguished by Strain-Specific Features.</title>
        <authorList>
            <person name="Bench S.R."/>
            <person name="Ilikchyan I.N."/>
            <person name="Tripp H.J."/>
            <person name="Zehr J.P."/>
        </authorList>
    </citation>
    <scope>NUCLEOTIDE SEQUENCE [LARGE SCALE GENOMIC DNA]</scope>
    <source>
        <strain evidence="5 6">WH 0003</strain>
    </source>
</reference>
<proteinExistence type="inferred from homology"/>
<dbReference type="PANTHER" id="PTHR30085">
    <property type="entry name" value="AMINO ACID ABC TRANSPORTER PERMEASE"/>
    <property type="match status" value="1"/>
</dbReference>
<keyword evidence="3" id="KW-0732">Signal</keyword>
<evidence type="ECO:0000313" key="6">
    <source>
        <dbReference type="Proteomes" id="UP000003477"/>
    </source>
</evidence>
<dbReference type="Proteomes" id="UP000003477">
    <property type="component" value="Unassembled WGS sequence"/>
</dbReference>
<comment type="caution">
    <text evidence="5">The sequence shown here is derived from an EMBL/GenBank/DDBJ whole genome shotgun (WGS) entry which is preliminary data.</text>
</comment>
<keyword evidence="2" id="KW-0813">Transport</keyword>
<evidence type="ECO:0000256" key="2">
    <source>
        <dbReference type="ARBA" id="ARBA00022448"/>
    </source>
</evidence>
<dbReference type="PATRIC" id="fig|423471.3.peg.474"/>
<dbReference type="SMART" id="SM00062">
    <property type="entry name" value="PBPb"/>
    <property type="match status" value="1"/>
</dbReference>
<dbReference type="SUPFAM" id="SSF53850">
    <property type="entry name" value="Periplasmic binding protein-like II"/>
    <property type="match status" value="1"/>
</dbReference>
<dbReference type="AlphaFoldDB" id="G5IZ18"/>
<dbReference type="InterPro" id="IPR051455">
    <property type="entry name" value="Bact_solute-bind_prot3"/>
</dbReference>
<dbReference type="GO" id="GO:0006865">
    <property type="term" value="P:amino acid transport"/>
    <property type="evidence" value="ECO:0007669"/>
    <property type="project" value="TreeGrafter"/>
</dbReference>
<evidence type="ECO:0000256" key="1">
    <source>
        <dbReference type="ARBA" id="ARBA00010333"/>
    </source>
</evidence>
<comment type="similarity">
    <text evidence="1">Belongs to the bacterial solute-binding protein 3 family.</text>
</comment>
<organism evidence="5 6">
    <name type="scientific">Crocosphaera watsonii WH 0003</name>
    <dbReference type="NCBI Taxonomy" id="423471"/>
    <lineage>
        <taxon>Bacteria</taxon>
        <taxon>Bacillati</taxon>
        <taxon>Cyanobacteriota</taxon>
        <taxon>Cyanophyceae</taxon>
        <taxon>Oscillatoriophycideae</taxon>
        <taxon>Chroococcales</taxon>
        <taxon>Aphanothecaceae</taxon>
        <taxon>Crocosphaera</taxon>
    </lineage>
</organism>
<dbReference type="GeneID" id="88764437"/>
<dbReference type="PANTHER" id="PTHR30085:SF6">
    <property type="entry name" value="ABC TRANSPORTER GLUTAMINE-BINDING PROTEIN GLNH"/>
    <property type="match status" value="1"/>
</dbReference>
<evidence type="ECO:0000313" key="5">
    <source>
        <dbReference type="EMBL" id="EHJ14827.1"/>
    </source>
</evidence>
<dbReference type="InterPro" id="IPR001638">
    <property type="entry name" value="Solute-binding_3/MltF_N"/>
</dbReference>
<dbReference type="GO" id="GO:0005576">
    <property type="term" value="C:extracellular region"/>
    <property type="evidence" value="ECO:0007669"/>
    <property type="project" value="TreeGrafter"/>
</dbReference>
<evidence type="ECO:0000259" key="4">
    <source>
        <dbReference type="SMART" id="SM00062"/>
    </source>
</evidence>
<gene>
    <name evidence="5" type="ORF">CWATWH0003_0515</name>
</gene>
<dbReference type="RefSeq" id="WP_007309127.1">
    <property type="nucleotide sequence ID" value="NZ_AESD01000083.1"/>
</dbReference>
<dbReference type="EMBL" id="AESD01000083">
    <property type="protein sequence ID" value="EHJ14827.1"/>
    <property type="molecule type" value="Genomic_DNA"/>
</dbReference>
<dbReference type="Gene3D" id="3.40.190.10">
    <property type="entry name" value="Periplasmic binding protein-like II"/>
    <property type="match status" value="2"/>
</dbReference>
<sequence>MKSKASISVLITLILCCFFPRFVLAETVLEKIKRTGELNAGVRKDAIPFGYVNNKGKWTGYSVDLIYLIHKRLEKELNQPIKLNLREGTIDSRFRIVQRGDVDIMCGATTITQTRSTRVDFSVPFFMTGAQFLVKLEDAPKFDYNGNLTDIPIAFLPGTTTQEIIPQIYPLAKWKDIKSREEGVKKLKQDEVKAVVSDGILLLGEIVQQGGSVGDFVLLPSQPITRELYGCILPQENTEFKKLVNLTILSPENRILQKEWFSINTGEFPYIIEQKD</sequence>
<evidence type="ECO:0000256" key="3">
    <source>
        <dbReference type="ARBA" id="ARBA00022729"/>
    </source>
</evidence>
<feature type="domain" description="Solute-binding protein family 3/N-terminal" evidence="4">
    <location>
        <begin position="37"/>
        <end position="264"/>
    </location>
</feature>
<protein>
    <recommendedName>
        <fullName evidence="4">Solute-binding protein family 3/N-terminal domain-containing protein</fullName>
    </recommendedName>
</protein>
<dbReference type="CDD" id="cd13688">
    <property type="entry name" value="PBP2_GltI_DEBP"/>
    <property type="match status" value="1"/>
</dbReference>
<dbReference type="Pfam" id="PF00497">
    <property type="entry name" value="SBP_bac_3"/>
    <property type="match status" value="1"/>
</dbReference>